<keyword evidence="2" id="KW-1185">Reference proteome</keyword>
<proteinExistence type="predicted"/>
<dbReference type="Proteomes" id="UP000233551">
    <property type="component" value="Unassembled WGS sequence"/>
</dbReference>
<reference evidence="1 2" key="1">
    <citation type="submission" date="2017-11" db="EMBL/GenBank/DDBJ databases">
        <title>De-novo sequencing of pomegranate (Punica granatum L.) genome.</title>
        <authorList>
            <person name="Akparov Z."/>
            <person name="Amiraslanov A."/>
            <person name="Hajiyeva S."/>
            <person name="Abbasov M."/>
            <person name="Kaur K."/>
            <person name="Hamwieh A."/>
            <person name="Solovyev V."/>
            <person name="Salamov A."/>
            <person name="Braich B."/>
            <person name="Kosarev P."/>
            <person name="Mahmoud A."/>
            <person name="Hajiyev E."/>
            <person name="Babayeva S."/>
            <person name="Izzatullayeva V."/>
            <person name="Mammadov A."/>
            <person name="Mammadov A."/>
            <person name="Sharifova S."/>
            <person name="Ojaghi J."/>
            <person name="Eynullazada K."/>
            <person name="Bayramov B."/>
            <person name="Abdulazimova A."/>
            <person name="Shahmuradov I."/>
        </authorList>
    </citation>
    <scope>NUCLEOTIDE SEQUENCE [LARGE SCALE GENOMIC DNA]</scope>
    <source>
        <strain evidence="2">cv. AG2017</strain>
        <tissue evidence="1">Leaf</tissue>
    </source>
</reference>
<evidence type="ECO:0000313" key="2">
    <source>
        <dbReference type="Proteomes" id="UP000233551"/>
    </source>
</evidence>
<name>A0A2I0GKU3_PUNGR</name>
<dbReference type="EMBL" id="PGOL01044965">
    <property type="protein sequence ID" value="PKH63914.1"/>
    <property type="molecule type" value="Genomic_DNA"/>
</dbReference>
<organism evidence="1 2">
    <name type="scientific">Punica granatum</name>
    <name type="common">Pomegranate</name>
    <dbReference type="NCBI Taxonomy" id="22663"/>
    <lineage>
        <taxon>Eukaryota</taxon>
        <taxon>Viridiplantae</taxon>
        <taxon>Streptophyta</taxon>
        <taxon>Embryophyta</taxon>
        <taxon>Tracheophyta</taxon>
        <taxon>Spermatophyta</taxon>
        <taxon>Magnoliopsida</taxon>
        <taxon>eudicotyledons</taxon>
        <taxon>Gunneridae</taxon>
        <taxon>Pentapetalae</taxon>
        <taxon>rosids</taxon>
        <taxon>malvids</taxon>
        <taxon>Myrtales</taxon>
        <taxon>Lythraceae</taxon>
        <taxon>Punica</taxon>
    </lineage>
</organism>
<accession>A0A2I0GKU3</accession>
<protein>
    <submittedName>
        <fullName evidence="1">Uncharacterized protein</fullName>
    </submittedName>
</protein>
<gene>
    <name evidence="1" type="ORF">CRG98_050226</name>
</gene>
<comment type="caution">
    <text evidence="1">The sequence shown here is derived from an EMBL/GenBank/DDBJ whole genome shotgun (WGS) entry which is preliminary data.</text>
</comment>
<evidence type="ECO:0000313" key="1">
    <source>
        <dbReference type="EMBL" id="PKH63914.1"/>
    </source>
</evidence>
<dbReference type="AlphaFoldDB" id="A0A2I0GKU3"/>
<sequence length="188" mass="21812">MAGVPQVHHTNISVFAFPVVGGSSSDDCLLRGFALSFSDWMVNPSQFNPKANLLASLYHRVKRRHVSQEMRVICALEGSMKVLDLFRFVNWRMTFLKSLNHKLLIAPVRHHVVPIALQMWLWVRGPVILVEVENLDLWRQPHVWKEIQVQVTRVITRVTFLERIHHLFHSFHPTLLSELLQEALGLFP</sequence>